<dbReference type="Proteomes" id="UP000184204">
    <property type="component" value="Unassembled WGS sequence"/>
</dbReference>
<dbReference type="EMBL" id="CP014223">
    <property type="protein sequence ID" value="AMJ41223.1"/>
    <property type="molecule type" value="Genomic_DNA"/>
</dbReference>
<dbReference type="EC" id="1.4.99.5" evidence="2"/>
<dbReference type="OrthoDB" id="573392at2"/>
<name>A0A0X1U8H7_ANAPI</name>
<dbReference type="Gene3D" id="3.10.20.440">
    <property type="entry name" value="2Fe-2S iron-sulphur cluster binding domain, sarcosine oxidase, alpha subunit, N-terminal domain"/>
    <property type="match status" value="1"/>
</dbReference>
<reference evidence="5" key="3">
    <citation type="submission" date="2016-11" db="EMBL/GenBank/DDBJ databases">
        <authorList>
            <person name="Jaros S."/>
            <person name="Januszkiewicz K."/>
            <person name="Wedrychowicz H."/>
        </authorList>
    </citation>
    <scope>NUCLEOTIDE SEQUENCE [LARGE SCALE GENOMIC DNA]</scope>
    <source>
        <strain evidence="5">DSM 1682</strain>
    </source>
</reference>
<dbReference type="Pfam" id="PF13510">
    <property type="entry name" value="Fer2_4"/>
    <property type="match status" value="1"/>
</dbReference>
<dbReference type="SUPFAM" id="SSF54292">
    <property type="entry name" value="2Fe-2S ferredoxin-like"/>
    <property type="match status" value="1"/>
</dbReference>
<dbReference type="EMBL" id="FQUA01000018">
    <property type="protein sequence ID" value="SHF12001.1"/>
    <property type="molecule type" value="Genomic_DNA"/>
</dbReference>
<evidence type="ECO:0000313" key="5">
    <source>
        <dbReference type="Proteomes" id="UP000184204"/>
    </source>
</evidence>
<gene>
    <name evidence="2" type="primary">hcnA</name>
    <name evidence="2" type="ORF">CPRO_16330</name>
    <name evidence="3" type="ORF">SAMN02745151_02846</name>
</gene>
<dbReference type="InterPro" id="IPR036010">
    <property type="entry name" value="2Fe-2S_ferredoxin-like_sf"/>
</dbReference>
<accession>A0A0X1U8H7</accession>
<keyword evidence="1 2" id="KW-0560">Oxidoreductase</keyword>
<evidence type="ECO:0000313" key="3">
    <source>
        <dbReference type="EMBL" id="SHF12001.1"/>
    </source>
</evidence>
<dbReference type="Proteomes" id="UP000068026">
    <property type="component" value="Chromosome"/>
</dbReference>
<dbReference type="KEGG" id="cpro:CPRO_16330"/>
<sequence length="105" mass="11498">MRVVSHPVLGEMQDIEWVNIIVNGKPMKAKKGEMILAALLAEGIIVNRYTTKKHEPRGIFCGIGQCTDCMMVVNGIPGVRTCITPVEEGMTVDVQEGLGSWRGDK</sequence>
<organism evidence="3 5">
    <name type="scientific">Anaerotignum propionicum DSM 1682</name>
    <dbReference type="NCBI Taxonomy" id="991789"/>
    <lineage>
        <taxon>Bacteria</taxon>
        <taxon>Bacillati</taxon>
        <taxon>Bacillota</taxon>
        <taxon>Clostridia</taxon>
        <taxon>Lachnospirales</taxon>
        <taxon>Anaerotignaceae</taxon>
        <taxon>Anaerotignum</taxon>
    </lineage>
</organism>
<protein>
    <submittedName>
        <fullName evidence="3">2Fe-2S iron-sulfur cluster binding domain-containing protein</fullName>
    </submittedName>
    <submittedName>
        <fullName evidence="2">Hydrogen cyanide synthase subunit HcnA</fullName>
        <ecNumber evidence="2">1.4.99.5</ecNumber>
    </submittedName>
</protein>
<keyword evidence="4" id="KW-1185">Reference proteome</keyword>
<dbReference type="RefSeq" id="WP_066050060.1">
    <property type="nucleotide sequence ID" value="NZ_CP014223.1"/>
</dbReference>
<proteinExistence type="predicted"/>
<evidence type="ECO:0000256" key="1">
    <source>
        <dbReference type="ARBA" id="ARBA00023002"/>
    </source>
</evidence>
<dbReference type="AlphaFoldDB" id="A0A0X1U8H7"/>
<dbReference type="InterPro" id="IPR042204">
    <property type="entry name" value="2Fe-2S-bd_N"/>
</dbReference>
<dbReference type="GO" id="GO:0050622">
    <property type="term" value="F:glycine dehydrogenase (cyanide-forming) activity"/>
    <property type="evidence" value="ECO:0007669"/>
    <property type="project" value="UniProtKB-EC"/>
</dbReference>
<reference evidence="3" key="4">
    <citation type="submission" date="2016-11" db="EMBL/GenBank/DDBJ databases">
        <authorList>
            <person name="Varghese N."/>
            <person name="Submissions S."/>
        </authorList>
    </citation>
    <scope>NUCLEOTIDE SEQUENCE</scope>
    <source>
        <strain evidence="3">DSM 1682</strain>
    </source>
</reference>
<dbReference type="GO" id="GO:0051536">
    <property type="term" value="F:iron-sulfur cluster binding"/>
    <property type="evidence" value="ECO:0007669"/>
    <property type="project" value="InterPro"/>
</dbReference>
<evidence type="ECO:0000313" key="4">
    <source>
        <dbReference type="Proteomes" id="UP000068026"/>
    </source>
</evidence>
<reference evidence="2 4" key="1">
    <citation type="journal article" date="2016" name="Genome Announc.">
        <title>Complete Genome Sequence of the Amino Acid-Fermenting Clostridium propionicum X2 (DSM 1682).</title>
        <authorList>
            <person name="Poehlein A."/>
            <person name="Schlien K."/>
            <person name="Chowdhury N.P."/>
            <person name="Gottschalk G."/>
            <person name="Buckel W."/>
            <person name="Daniel R."/>
        </authorList>
    </citation>
    <scope>NUCLEOTIDE SEQUENCE [LARGE SCALE GENOMIC DNA]</scope>
    <source>
        <strain evidence="2 4">X2</strain>
    </source>
</reference>
<evidence type="ECO:0000313" key="2">
    <source>
        <dbReference type="EMBL" id="AMJ41223.1"/>
    </source>
</evidence>
<reference evidence="4" key="2">
    <citation type="submission" date="2016-01" db="EMBL/GenBank/DDBJ databases">
        <authorList>
            <person name="Poehlein A."/>
            <person name="Schlien K."/>
            <person name="Gottschalk G."/>
            <person name="Buckel W."/>
            <person name="Daniel R."/>
        </authorList>
    </citation>
    <scope>NUCLEOTIDE SEQUENCE [LARGE SCALE GENOMIC DNA]</scope>
    <source>
        <strain evidence="4">X2</strain>
    </source>
</reference>